<dbReference type="PANTHER" id="PTHR40252">
    <property type="entry name" value="BLR0328 PROTEIN"/>
    <property type="match status" value="1"/>
</dbReference>
<feature type="domain" description="FIST C-domain" evidence="2">
    <location>
        <begin position="228"/>
        <end position="369"/>
    </location>
</feature>
<dbReference type="SMART" id="SM00897">
    <property type="entry name" value="FIST"/>
    <property type="match status" value="1"/>
</dbReference>
<dbReference type="EMBL" id="FUWP01000013">
    <property type="protein sequence ID" value="SKA42842.1"/>
    <property type="molecule type" value="Genomic_DNA"/>
</dbReference>
<protein>
    <submittedName>
        <fullName evidence="3">FIST N domain protein</fullName>
    </submittedName>
</protein>
<evidence type="ECO:0000313" key="4">
    <source>
        <dbReference type="Proteomes" id="UP000191116"/>
    </source>
</evidence>
<dbReference type="InterPro" id="IPR013702">
    <property type="entry name" value="FIST_domain_N"/>
</dbReference>
<dbReference type="InterPro" id="IPR019494">
    <property type="entry name" value="FIST_C"/>
</dbReference>
<organism evidence="3 4">
    <name type="scientific">Photobacterium toruni</name>
    <dbReference type="NCBI Taxonomy" id="1935446"/>
    <lineage>
        <taxon>Bacteria</taxon>
        <taxon>Pseudomonadati</taxon>
        <taxon>Pseudomonadota</taxon>
        <taxon>Gammaproteobacteria</taxon>
        <taxon>Vibrionales</taxon>
        <taxon>Vibrionaceae</taxon>
        <taxon>Photobacterium</taxon>
    </lineage>
</organism>
<dbReference type="Proteomes" id="UP000191116">
    <property type="component" value="Unassembled WGS sequence"/>
</dbReference>
<name>A0A1T4TQX2_9GAMM</name>
<evidence type="ECO:0000259" key="2">
    <source>
        <dbReference type="SMART" id="SM01204"/>
    </source>
</evidence>
<accession>A0A1T4TQX2</accession>
<dbReference type="AlphaFoldDB" id="A0A1T4TQX2"/>
<feature type="domain" description="FIST" evidence="1">
    <location>
        <begin position="32"/>
        <end position="227"/>
    </location>
</feature>
<reference evidence="3 4" key="1">
    <citation type="submission" date="2017-02" db="EMBL/GenBank/DDBJ databases">
        <authorList>
            <person name="Peterson S.W."/>
        </authorList>
    </citation>
    <scope>NUCLEOTIDE SEQUENCE [LARGE SCALE GENOMIC DNA]</scope>
    <source>
        <strain evidence="3 4">CECT 9189</strain>
    </source>
</reference>
<dbReference type="Pfam" id="PF08495">
    <property type="entry name" value="FIST"/>
    <property type="match status" value="1"/>
</dbReference>
<evidence type="ECO:0000259" key="1">
    <source>
        <dbReference type="SMART" id="SM00897"/>
    </source>
</evidence>
<proteinExistence type="predicted"/>
<dbReference type="Pfam" id="PF10442">
    <property type="entry name" value="FIST_C"/>
    <property type="match status" value="1"/>
</dbReference>
<sequence length="389" mass="42584">MAMDIATSFSVLSDSHDAIVDAINILDEKIAPPSLLLLYFSEDYDYGILQSVLTKRYPDTRFLACSSCQGFMTENGYIKGQGIALWAINDISGAYGTSIVSSNGSIFNIARQAILKAINNSGRLGESPTLILLHATPGCEEEVIRGIEDVVGKNIAIIGGSAADDNVQGKWQIFNQEQQTQKGIGIAVFYPNCEVSFSFHSGYAATEHSAIATKVCGRELIELDHQPAADVYQKWINQKFEKNSSIINESSLNPLGRLVGTIHDLPYFKLAHPLMVTQNNGLKMFSSIIEGERLYFMSGTDERLITRAGRVITATNGTKLNPIGGLTIYCAGCMLKVQERMEEVASFVNIAMQNRPFVCPFTFGEQGQFVTGENAHGNLMISAVVFHRD</sequence>
<dbReference type="SMART" id="SM01204">
    <property type="entry name" value="FIST_C"/>
    <property type="match status" value="1"/>
</dbReference>
<evidence type="ECO:0000313" key="3">
    <source>
        <dbReference type="EMBL" id="SKA42842.1"/>
    </source>
</evidence>
<dbReference type="PANTHER" id="PTHR40252:SF2">
    <property type="entry name" value="BLR0328 PROTEIN"/>
    <property type="match status" value="1"/>
</dbReference>
<gene>
    <name evidence="3" type="ORF">CZ814_02399</name>
</gene>